<dbReference type="FunCoup" id="A0A4W3JET9">
    <property type="interactions" value="179"/>
</dbReference>
<gene>
    <name evidence="3" type="primary">fadd</name>
</gene>
<evidence type="ECO:0000313" key="4">
    <source>
        <dbReference type="Proteomes" id="UP000314986"/>
    </source>
</evidence>
<dbReference type="PROSITE" id="PS50017">
    <property type="entry name" value="DEATH_DOMAIN"/>
    <property type="match status" value="1"/>
</dbReference>
<proteinExistence type="predicted"/>
<evidence type="ECO:0000313" key="3">
    <source>
        <dbReference type="Ensembl" id="ENSCMIP00000041949.1"/>
    </source>
</evidence>
<keyword evidence="4" id="KW-1185">Reference proteome</keyword>
<dbReference type="InParanoid" id="A0A4W3JET9"/>
<reference evidence="3" key="5">
    <citation type="submission" date="2025-09" db="UniProtKB">
        <authorList>
            <consortium name="Ensembl"/>
        </authorList>
    </citation>
    <scope>IDENTIFICATION</scope>
</reference>
<dbReference type="InterPro" id="IPR011029">
    <property type="entry name" value="DEATH-like_dom_sf"/>
</dbReference>
<dbReference type="GO" id="GO:0005123">
    <property type="term" value="F:death receptor binding"/>
    <property type="evidence" value="ECO:0007669"/>
    <property type="project" value="TreeGrafter"/>
</dbReference>
<reference evidence="4" key="2">
    <citation type="journal article" date="2007" name="PLoS Biol.">
        <title>Survey sequencing and comparative analysis of the elephant shark (Callorhinchus milii) genome.</title>
        <authorList>
            <person name="Venkatesh B."/>
            <person name="Kirkness E.F."/>
            <person name="Loh Y.H."/>
            <person name="Halpern A.L."/>
            <person name="Lee A.P."/>
            <person name="Johnson J."/>
            <person name="Dandona N."/>
            <person name="Viswanathan L.D."/>
            <person name="Tay A."/>
            <person name="Venter J.C."/>
            <person name="Strausberg R.L."/>
            <person name="Brenner S."/>
        </authorList>
    </citation>
    <scope>NUCLEOTIDE SEQUENCE [LARGE SCALE GENOMIC DNA]</scope>
</reference>
<evidence type="ECO:0000259" key="2">
    <source>
        <dbReference type="PROSITE" id="PS50168"/>
    </source>
</evidence>
<dbReference type="GO" id="GO:0045089">
    <property type="term" value="P:positive regulation of innate immune response"/>
    <property type="evidence" value="ECO:0007669"/>
    <property type="project" value="TreeGrafter"/>
</dbReference>
<evidence type="ECO:0000259" key="1">
    <source>
        <dbReference type="PROSITE" id="PS50017"/>
    </source>
</evidence>
<dbReference type="InterPro" id="IPR000488">
    <property type="entry name" value="Death_dom"/>
</dbReference>
<name>A0A4W3JET9_CALMI</name>
<dbReference type="SUPFAM" id="SSF47986">
    <property type="entry name" value="DEATH domain"/>
    <property type="match status" value="1"/>
</dbReference>
<reference evidence="4" key="3">
    <citation type="journal article" date="2014" name="Nature">
        <title>Elephant shark genome provides unique insights into gnathostome evolution.</title>
        <authorList>
            <consortium name="International Elephant Shark Genome Sequencing Consortium"/>
            <person name="Venkatesh B."/>
            <person name="Lee A.P."/>
            <person name="Ravi V."/>
            <person name="Maurya A.K."/>
            <person name="Lian M.M."/>
            <person name="Swann J.B."/>
            <person name="Ohta Y."/>
            <person name="Flajnik M.F."/>
            <person name="Sutoh Y."/>
            <person name="Kasahara M."/>
            <person name="Hoon S."/>
            <person name="Gangu V."/>
            <person name="Roy S.W."/>
            <person name="Irimia M."/>
            <person name="Korzh V."/>
            <person name="Kondrychyn I."/>
            <person name="Lim Z.W."/>
            <person name="Tay B.H."/>
            <person name="Tohari S."/>
            <person name="Kong K.W."/>
            <person name="Ho S."/>
            <person name="Lorente-Galdos B."/>
            <person name="Quilez J."/>
            <person name="Marques-Bonet T."/>
            <person name="Raney B.J."/>
            <person name="Ingham P.W."/>
            <person name="Tay A."/>
            <person name="Hillier L.W."/>
            <person name="Minx P."/>
            <person name="Boehm T."/>
            <person name="Wilson R.K."/>
            <person name="Brenner S."/>
            <person name="Warren W.C."/>
        </authorList>
    </citation>
    <scope>NUCLEOTIDE SEQUENCE [LARGE SCALE GENOMIC DNA]</scope>
</reference>
<dbReference type="GeneTree" id="ENSGT00390000002105"/>
<dbReference type="GO" id="GO:0031265">
    <property type="term" value="C:CD95 death-inducing signaling complex"/>
    <property type="evidence" value="ECO:0007669"/>
    <property type="project" value="TreeGrafter"/>
</dbReference>
<dbReference type="GO" id="GO:0042981">
    <property type="term" value="P:regulation of apoptotic process"/>
    <property type="evidence" value="ECO:0007669"/>
    <property type="project" value="InterPro"/>
</dbReference>
<dbReference type="STRING" id="7868.ENSCMIP00000041949"/>
<dbReference type="InterPro" id="IPR016729">
    <property type="entry name" value="FADD"/>
</dbReference>
<dbReference type="OMA" id="CKMNLVA"/>
<dbReference type="CDD" id="cd08336">
    <property type="entry name" value="DED_FADD"/>
    <property type="match status" value="1"/>
</dbReference>
<dbReference type="SMART" id="SM00005">
    <property type="entry name" value="DEATH"/>
    <property type="match status" value="1"/>
</dbReference>
<dbReference type="GO" id="GO:0089720">
    <property type="term" value="F:caspase binding"/>
    <property type="evidence" value="ECO:0007669"/>
    <property type="project" value="TreeGrafter"/>
</dbReference>
<dbReference type="PANTHER" id="PTHR15077">
    <property type="entry name" value="FAS-ASSOCIATING DEATH DOMAIN-CONTAINING PROTEIN FADD"/>
    <property type="match status" value="1"/>
</dbReference>
<sequence length="201" mass="23143">MEFQVLLNDVSRQLTSDNLEAMKFLCQRVISKSKREAITDGLGLLETLQELDLLAQDDTAYLCRLLGDVKRLDLRKRVQAFAGPERERLNSPVCETGGHTGCLDDAFDVICDNIGKDWRLLARRLGITDVQLQQIEYRYPFNMREQVMQCLKEWHKMKGKDANIGNLVQTLRQCKLNMVADNVEEQVKKIFQKQHLTQTSA</sequence>
<accession>A0A4W3JET9</accession>
<dbReference type="InterPro" id="IPR001875">
    <property type="entry name" value="DED_dom"/>
</dbReference>
<dbReference type="FunFam" id="1.10.533.10:FF:000059">
    <property type="entry name" value="Fas-associated via death domain"/>
    <property type="match status" value="1"/>
</dbReference>
<dbReference type="Pfam" id="PF01335">
    <property type="entry name" value="DED"/>
    <property type="match status" value="1"/>
</dbReference>
<feature type="domain" description="Death" evidence="1">
    <location>
        <begin position="103"/>
        <end position="187"/>
    </location>
</feature>
<dbReference type="Gene3D" id="1.10.533.10">
    <property type="entry name" value="Death Domain, Fas"/>
    <property type="match status" value="2"/>
</dbReference>
<dbReference type="Ensembl" id="ENSCMIT00000042548.1">
    <property type="protein sequence ID" value="ENSCMIP00000041949.1"/>
    <property type="gene ID" value="ENSCMIG00000017469.1"/>
</dbReference>
<dbReference type="PROSITE" id="PS50168">
    <property type="entry name" value="DED"/>
    <property type="match status" value="1"/>
</dbReference>
<dbReference type="Proteomes" id="UP000314986">
    <property type="component" value="Unassembled WGS sequence"/>
</dbReference>
<protein>
    <submittedName>
        <fullName evidence="3">Uncharacterized protein</fullName>
    </submittedName>
</protein>
<dbReference type="PANTHER" id="PTHR15077:SF10">
    <property type="entry name" value="FAS-ASSOCIATED DEATH DOMAIN PROTEIN"/>
    <property type="match status" value="1"/>
</dbReference>
<feature type="domain" description="DED" evidence="2">
    <location>
        <begin position="2"/>
        <end position="80"/>
    </location>
</feature>
<dbReference type="Pfam" id="PF00531">
    <property type="entry name" value="Death"/>
    <property type="match status" value="1"/>
</dbReference>
<dbReference type="GO" id="GO:0097191">
    <property type="term" value="P:extrinsic apoptotic signaling pathway"/>
    <property type="evidence" value="ECO:0007669"/>
    <property type="project" value="TreeGrafter"/>
</dbReference>
<reference evidence="3" key="4">
    <citation type="submission" date="2025-08" db="UniProtKB">
        <authorList>
            <consortium name="Ensembl"/>
        </authorList>
    </citation>
    <scope>IDENTIFICATION</scope>
</reference>
<reference evidence="4" key="1">
    <citation type="journal article" date="2006" name="Science">
        <title>Ancient noncoding elements conserved in the human genome.</title>
        <authorList>
            <person name="Venkatesh B."/>
            <person name="Kirkness E.F."/>
            <person name="Loh Y.H."/>
            <person name="Halpern A.L."/>
            <person name="Lee A.P."/>
            <person name="Johnson J."/>
            <person name="Dandona N."/>
            <person name="Viswanathan L.D."/>
            <person name="Tay A."/>
            <person name="Venter J.C."/>
            <person name="Strausberg R.L."/>
            <person name="Brenner S."/>
        </authorList>
    </citation>
    <scope>NUCLEOTIDE SEQUENCE [LARGE SCALE GENOMIC DNA]</scope>
</reference>
<organism evidence="3 4">
    <name type="scientific">Callorhinchus milii</name>
    <name type="common">Ghost shark</name>
    <dbReference type="NCBI Taxonomy" id="7868"/>
    <lineage>
        <taxon>Eukaryota</taxon>
        <taxon>Metazoa</taxon>
        <taxon>Chordata</taxon>
        <taxon>Craniata</taxon>
        <taxon>Vertebrata</taxon>
        <taxon>Chondrichthyes</taxon>
        <taxon>Holocephali</taxon>
        <taxon>Chimaeriformes</taxon>
        <taxon>Callorhinchidae</taxon>
        <taxon>Callorhinchus</taxon>
    </lineage>
</organism>
<dbReference type="AlphaFoldDB" id="A0A4W3JET9"/>
<dbReference type="SMART" id="SM00031">
    <property type="entry name" value="DED"/>
    <property type="match status" value="1"/>
</dbReference>